<evidence type="ECO:0000256" key="2">
    <source>
        <dbReference type="ARBA" id="ARBA00023002"/>
    </source>
</evidence>
<proteinExistence type="inferred from homology"/>
<dbReference type="SUPFAM" id="SSF50475">
    <property type="entry name" value="FMN-binding split barrel"/>
    <property type="match status" value="1"/>
</dbReference>
<evidence type="ECO:0000256" key="1">
    <source>
        <dbReference type="ARBA" id="ARBA00008898"/>
    </source>
</evidence>
<comment type="similarity">
    <text evidence="1">Belongs to the non-flavoprotein flavin reductase family.</text>
</comment>
<reference evidence="5" key="1">
    <citation type="journal article" date="2019" name="Int. J. Syst. Evol. Microbiol.">
        <title>The Global Catalogue of Microorganisms (GCM) 10K type strain sequencing project: providing services to taxonomists for standard genome sequencing and annotation.</title>
        <authorList>
            <consortium name="The Broad Institute Genomics Platform"/>
            <consortium name="The Broad Institute Genome Sequencing Center for Infectious Disease"/>
            <person name="Wu L."/>
            <person name="Ma J."/>
        </authorList>
    </citation>
    <scope>NUCLEOTIDE SEQUENCE [LARGE SCALE GENOMIC DNA]</scope>
    <source>
        <strain evidence="5">CCM 7327</strain>
    </source>
</reference>
<feature type="domain" description="Flavin reductase like" evidence="3">
    <location>
        <begin position="18"/>
        <end position="162"/>
    </location>
</feature>
<dbReference type="PANTHER" id="PTHR30466:SF11">
    <property type="entry name" value="FLAVIN-DEPENDENT MONOOXYGENASE, REDUCTASE SUBUNIT HSAB"/>
    <property type="match status" value="1"/>
</dbReference>
<organism evidence="4 5">
    <name type="scientific">Sphingobium fuliginis (strain ATCC 27551)</name>
    <dbReference type="NCBI Taxonomy" id="336203"/>
    <lineage>
        <taxon>Bacteria</taxon>
        <taxon>Pseudomonadati</taxon>
        <taxon>Pseudomonadota</taxon>
        <taxon>Alphaproteobacteria</taxon>
        <taxon>Sphingomonadales</taxon>
        <taxon>Sphingomonadaceae</taxon>
        <taxon>Sphingobium</taxon>
    </lineage>
</organism>
<comment type="caution">
    <text evidence="4">The sequence shown here is derived from an EMBL/GenBank/DDBJ whole genome shotgun (WGS) entry which is preliminary data.</text>
</comment>
<dbReference type="InterPro" id="IPR002563">
    <property type="entry name" value="Flavin_Rdtase-like_dom"/>
</dbReference>
<gene>
    <name evidence="4" type="primary">ntaB</name>
    <name evidence="4" type="ORF">GCM10019071_35080</name>
</gene>
<dbReference type="Pfam" id="PF01613">
    <property type="entry name" value="Flavin_Reduct"/>
    <property type="match status" value="1"/>
</dbReference>
<dbReference type="EMBL" id="BMDU01000009">
    <property type="protein sequence ID" value="GGA01459.1"/>
    <property type="molecule type" value="Genomic_DNA"/>
</dbReference>
<dbReference type="InterPro" id="IPR050268">
    <property type="entry name" value="NADH-dep_flavin_reductase"/>
</dbReference>
<dbReference type="RefSeq" id="WP_065847357.1">
    <property type="nucleotide sequence ID" value="NZ_BMDU01000009.1"/>
</dbReference>
<protein>
    <submittedName>
        <fullName evidence="4">Flavin reductase</fullName>
    </submittedName>
</protein>
<keyword evidence="2" id="KW-0560">Oxidoreductase</keyword>
<dbReference type="SMART" id="SM00903">
    <property type="entry name" value="Flavin_Reduct"/>
    <property type="match status" value="1"/>
</dbReference>
<evidence type="ECO:0000259" key="3">
    <source>
        <dbReference type="SMART" id="SM00903"/>
    </source>
</evidence>
<evidence type="ECO:0000313" key="5">
    <source>
        <dbReference type="Proteomes" id="UP000628109"/>
    </source>
</evidence>
<name>A0ABQ1F7A7_SPHSA</name>
<dbReference type="PANTHER" id="PTHR30466">
    <property type="entry name" value="FLAVIN REDUCTASE"/>
    <property type="match status" value="1"/>
</dbReference>
<dbReference type="Proteomes" id="UP000628109">
    <property type="component" value="Unassembled WGS sequence"/>
</dbReference>
<sequence length="169" mass="17847">MTTQQMAGFEARAFRDALGQFATGVTVITAAADGREPIAMTVSSFNSVSLDPPLVLFSVGREAPSLSDLLQAETFGINILGARQAAISNQFAGGRPDKWAGIDPITGTTGCPLIEPSLAAFECRHFATYDGGDHVIIVGQVLDFRTEPETTPLIFFRGGYHAIACGPAQ</sequence>
<keyword evidence="5" id="KW-1185">Reference proteome</keyword>
<dbReference type="Gene3D" id="2.30.110.10">
    <property type="entry name" value="Electron Transport, Fmn-binding Protein, Chain A"/>
    <property type="match status" value="1"/>
</dbReference>
<dbReference type="InterPro" id="IPR012349">
    <property type="entry name" value="Split_barrel_FMN-bd"/>
</dbReference>
<accession>A0ABQ1F7A7</accession>
<evidence type="ECO:0000313" key="4">
    <source>
        <dbReference type="EMBL" id="GGA01459.1"/>
    </source>
</evidence>